<dbReference type="PROSITE" id="PS50850">
    <property type="entry name" value="MFS"/>
    <property type="match status" value="1"/>
</dbReference>
<organism evidence="9 10">
    <name type="scientific">Catenuloplanes niger</name>
    <dbReference type="NCBI Taxonomy" id="587534"/>
    <lineage>
        <taxon>Bacteria</taxon>
        <taxon>Bacillati</taxon>
        <taxon>Actinomycetota</taxon>
        <taxon>Actinomycetes</taxon>
        <taxon>Micromonosporales</taxon>
        <taxon>Micromonosporaceae</taxon>
        <taxon>Catenuloplanes</taxon>
    </lineage>
</organism>
<comment type="subcellular location">
    <subcellularLocation>
        <location evidence="1">Cell membrane</location>
        <topology evidence="1">Multi-pass membrane protein</topology>
    </subcellularLocation>
</comment>
<dbReference type="PRINTS" id="PR01036">
    <property type="entry name" value="TCRTETB"/>
</dbReference>
<dbReference type="CDD" id="cd17503">
    <property type="entry name" value="MFS_LmrB_MDR_like"/>
    <property type="match status" value="1"/>
</dbReference>
<keyword evidence="3 7" id="KW-0812">Transmembrane</keyword>
<dbReference type="GO" id="GO:0005886">
    <property type="term" value="C:plasma membrane"/>
    <property type="evidence" value="ECO:0007669"/>
    <property type="project" value="UniProtKB-SubCell"/>
</dbReference>
<feature type="transmembrane region" description="Helical" evidence="7">
    <location>
        <begin position="12"/>
        <end position="37"/>
    </location>
</feature>
<feature type="transmembrane region" description="Helical" evidence="7">
    <location>
        <begin position="106"/>
        <end position="127"/>
    </location>
</feature>
<evidence type="ECO:0000256" key="1">
    <source>
        <dbReference type="ARBA" id="ARBA00004651"/>
    </source>
</evidence>
<keyword evidence="10" id="KW-1185">Reference proteome</keyword>
<keyword evidence="5 7" id="KW-0472">Membrane</keyword>
<name>A0AAE3ZZE1_9ACTN</name>
<feature type="transmembrane region" description="Helical" evidence="7">
    <location>
        <begin position="250"/>
        <end position="271"/>
    </location>
</feature>
<feature type="transmembrane region" description="Helical" evidence="7">
    <location>
        <begin position="328"/>
        <end position="348"/>
    </location>
</feature>
<evidence type="ECO:0000313" key="9">
    <source>
        <dbReference type="EMBL" id="MDR7327785.1"/>
    </source>
</evidence>
<comment type="caution">
    <text evidence="9">The sequence shown here is derived from an EMBL/GenBank/DDBJ whole genome shotgun (WGS) entry which is preliminary data.</text>
</comment>
<protein>
    <submittedName>
        <fullName evidence="9">MFS family permease</fullName>
    </submittedName>
</protein>
<feature type="domain" description="Major facilitator superfamily (MFS) profile" evidence="8">
    <location>
        <begin position="15"/>
        <end position="483"/>
    </location>
</feature>
<dbReference type="InterPro" id="IPR036259">
    <property type="entry name" value="MFS_trans_sf"/>
</dbReference>
<dbReference type="Pfam" id="PF07690">
    <property type="entry name" value="MFS_1"/>
    <property type="match status" value="1"/>
</dbReference>
<evidence type="ECO:0000256" key="2">
    <source>
        <dbReference type="ARBA" id="ARBA00022448"/>
    </source>
</evidence>
<feature type="transmembrane region" description="Helical" evidence="7">
    <location>
        <begin position="360"/>
        <end position="378"/>
    </location>
</feature>
<proteinExistence type="predicted"/>
<gene>
    <name evidence="9" type="ORF">J2S44_008035</name>
</gene>
<feature type="transmembrane region" description="Helical" evidence="7">
    <location>
        <begin position="384"/>
        <end position="403"/>
    </location>
</feature>
<feature type="transmembrane region" description="Helical" evidence="7">
    <location>
        <begin position="57"/>
        <end position="74"/>
    </location>
</feature>
<feature type="transmembrane region" description="Helical" evidence="7">
    <location>
        <begin position="292"/>
        <end position="316"/>
    </location>
</feature>
<feature type="transmembrane region" description="Helical" evidence="7">
    <location>
        <begin position="139"/>
        <end position="161"/>
    </location>
</feature>
<feature type="transmembrane region" description="Helical" evidence="7">
    <location>
        <begin position="459"/>
        <end position="477"/>
    </location>
</feature>
<evidence type="ECO:0000256" key="4">
    <source>
        <dbReference type="ARBA" id="ARBA00022989"/>
    </source>
</evidence>
<evidence type="ECO:0000256" key="5">
    <source>
        <dbReference type="ARBA" id="ARBA00023136"/>
    </source>
</evidence>
<feature type="transmembrane region" description="Helical" evidence="7">
    <location>
        <begin position="81"/>
        <end position="100"/>
    </location>
</feature>
<evidence type="ECO:0000313" key="10">
    <source>
        <dbReference type="Proteomes" id="UP001183629"/>
    </source>
</evidence>
<dbReference type="InterPro" id="IPR011701">
    <property type="entry name" value="MFS"/>
</dbReference>
<dbReference type="Proteomes" id="UP001183629">
    <property type="component" value="Unassembled WGS sequence"/>
</dbReference>
<accession>A0AAE3ZZE1</accession>
<reference evidence="9 10" key="1">
    <citation type="submission" date="2023-07" db="EMBL/GenBank/DDBJ databases">
        <title>Sequencing the genomes of 1000 actinobacteria strains.</title>
        <authorList>
            <person name="Klenk H.-P."/>
        </authorList>
    </citation>
    <scope>NUCLEOTIDE SEQUENCE [LARGE SCALE GENOMIC DNA]</scope>
    <source>
        <strain evidence="9 10">DSM 44711</strain>
    </source>
</reference>
<evidence type="ECO:0000259" key="8">
    <source>
        <dbReference type="PROSITE" id="PS50850"/>
    </source>
</evidence>
<dbReference type="InterPro" id="IPR020846">
    <property type="entry name" value="MFS_dom"/>
</dbReference>
<dbReference type="Gene3D" id="1.20.1250.20">
    <property type="entry name" value="MFS general substrate transporter like domains"/>
    <property type="match status" value="2"/>
</dbReference>
<evidence type="ECO:0000256" key="7">
    <source>
        <dbReference type="SAM" id="Phobius"/>
    </source>
</evidence>
<evidence type="ECO:0000256" key="6">
    <source>
        <dbReference type="SAM" id="MobiDB-lite"/>
    </source>
</evidence>
<feature type="transmembrane region" description="Helical" evidence="7">
    <location>
        <begin position="167"/>
        <end position="186"/>
    </location>
</feature>
<feature type="region of interest" description="Disordered" evidence="6">
    <location>
        <begin position="481"/>
        <end position="502"/>
    </location>
</feature>
<dbReference type="PANTHER" id="PTHR42718">
    <property type="entry name" value="MAJOR FACILITATOR SUPERFAMILY MULTIDRUG TRANSPORTER MFSC"/>
    <property type="match status" value="1"/>
</dbReference>
<sequence>MTYADDRLDPALLRLIAVVLLGGIMGILDGTMVAVAVETLTGEFGTSVSTIGWASTGYLLALTVTIPVTGWAVDRFGAKRLWLAGLLLFMLGSLASGLAWNVPSLLGFRVLQGIGAGILDPLVLTLLARAAGPHRAGRVMGLMGAVLPLGPVLGPVLGGAVLDGFGWRWMFLVNIPIGALALLLALRVIPADATNRIHTVSPAATADPAGVADPGGSRSRLDLVGLALVGPGVAAVVLALHQVAATGRLGAWQALVPLVLGGLALGVYAAHALRATAVPPLIDVRLFASRSFSASVTVQGLVGVASFSLLFVLPLYHQQTHPQDGGALAAGLVVAPMGLGSVLAMPVAGRLSDRLGARRLATGGAVVALAGALALTQVGAETHGAWPALWAFVAGAGLGFVGAPTMGSLYRTLPPHQVPQGSSVLYMLNQLGASIGIAVVALIVDLSGDTDPMRGFHGVYWWVVACIAVILAGSTLLPGAPEPPDEPLTATPPQVAAGTDRR</sequence>
<dbReference type="PANTHER" id="PTHR42718:SF9">
    <property type="entry name" value="MAJOR FACILITATOR SUPERFAMILY MULTIDRUG TRANSPORTER MFSC"/>
    <property type="match status" value="1"/>
</dbReference>
<dbReference type="EMBL" id="JAVDYC010000001">
    <property type="protein sequence ID" value="MDR7327785.1"/>
    <property type="molecule type" value="Genomic_DNA"/>
</dbReference>
<feature type="transmembrane region" description="Helical" evidence="7">
    <location>
        <begin position="223"/>
        <end position="244"/>
    </location>
</feature>
<dbReference type="GO" id="GO:0022857">
    <property type="term" value="F:transmembrane transporter activity"/>
    <property type="evidence" value="ECO:0007669"/>
    <property type="project" value="InterPro"/>
</dbReference>
<evidence type="ECO:0000256" key="3">
    <source>
        <dbReference type="ARBA" id="ARBA00022692"/>
    </source>
</evidence>
<feature type="transmembrane region" description="Helical" evidence="7">
    <location>
        <begin position="424"/>
        <end position="444"/>
    </location>
</feature>
<keyword evidence="4 7" id="KW-1133">Transmembrane helix</keyword>
<keyword evidence="2" id="KW-0813">Transport</keyword>
<dbReference type="SUPFAM" id="SSF103473">
    <property type="entry name" value="MFS general substrate transporter"/>
    <property type="match status" value="1"/>
</dbReference>
<dbReference type="AlphaFoldDB" id="A0AAE3ZZE1"/>
<dbReference type="RefSeq" id="WP_310428420.1">
    <property type="nucleotide sequence ID" value="NZ_JAVDYC010000001.1"/>
</dbReference>